<keyword evidence="3" id="KW-0408">Iron</keyword>
<proteinExistence type="inferred from homology"/>
<evidence type="ECO:0000256" key="2">
    <source>
        <dbReference type="ARBA" id="ARBA00010617"/>
    </source>
</evidence>
<keyword evidence="3" id="KW-0349">Heme</keyword>
<evidence type="ECO:0000313" key="5">
    <source>
        <dbReference type="Proteomes" id="UP001597521"/>
    </source>
</evidence>
<dbReference type="RefSeq" id="WP_386835500.1">
    <property type="nucleotide sequence ID" value="NZ_JBHUNP010000001.1"/>
</dbReference>
<dbReference type="InterPro" id="IPR002397">
    <property type="entry name" value="Cyt_P450_B"/>
</dbReference>
<dbReference type="Gene3D" id="1.10.630.10">
    <property type="entry name" value="Cytochrome P450"/>
    <property type="match status" value="1"/>
</dbReference>
<dbReference type="InterPro" id="IPR036396">
    <property type="entry name" value="Cyt_P450_sf"/>
</dbReference>
<dbReference type="InterPro" id="IPR001128">
    <property type="entry name" value="Cyt_P450"/>
</dbReference>
<comment type="similarity">
    <text evidence="2 3">Belongs to the cytochrome P450 family.</text>
</comment>
<dbReference type="Proteomes" id="UP001597521">
    <property type="component" value="Unassembled WGS sequence"/>
</dbReference>
<dbReference type="SUPFAM" id="SSF48264">
    <property type="entry name" value="Cytochrome P450"/>
    <property type="match status" value="1"/>
</dbReference>
<name>A0ABW5QQB0_9HYPH</name>
<dbReference type="InterPro" id="IPR017972">
    <property type="entry name" value="Cyt_P450_CS"/>
</dbReference>
<comment type="caution">
    <text evidence="4">The sequence shown here is derived from an EMBL/GenBank/DDBJ whole genome shotgun (WGS) entry which is preliminary data.</text>
</comment>
<reference evidence="5" key="1">
    <citation type="journal article" date="2019" name="Int. J. Syst. Evol. Microbiol.">
        <title>The Global Catalogue of Microorganisms (GCM) 10K type strain sequencing project: providing services to taxonomists for standard genome sequencing and annotation.</title>
        <authorList>
            <consortium name="The Broad Institute Genomics Platform"/>
            <consortium name="The Broad Institute Genome Sequencing Center for Infectious Disease"/>
            <person name="Wu L."/>
            <person name="Ma J."/>
        </authorList>
    </citation>
    <scope>NUCLEOTIDE SEQUENCE [LARGE SCALE GENOMIC DNA]</scope>
    <source>
        <strain evidence="5">CCM 7427</strain>
    </source>
</reference>
<evidence type="ECO:0000313" key="4">
    <source>
        <dbReference type="EMBL" id="MFD2649845.1"/>
    </source>
</evidence>
<gene>
    <name evidence="4" type="ORF">ACFSX5_18840</name>
</gene>
<keyword evidence="3" id="KW-0479">Metal-binding</keyword>
<evidence type="ECO:0000256" key="3">
    <source>
        <dbReference type="RuleBase" id="RU000461"/>
    </source>
</evidence>
<organism evidence="4 5">
    <name type="scientific">Devosia albogilva</name>
    <dbReference type="NCBI Taxonomy" id="429726"/>
    <lineage>
        <taxon>Bacteria</taxon>
        <taxon>Pseudomonadati</taxon>
        <taxon>Pseudomonadota</taxon>
        <taxon>Alphaproteobacteria</taxon>
        <taxon>Hyphomicrobiales</taxon>
        <taxon>Devosiaceae</taxon>
        <taxon>Devosia</taxon>
    </lineage>
</organism>
<dbReference type="PANTHER" id="PTHR46696:SF1">
    <property type="entry name" value="CYTOCHROME P450 YJIB-RELATED"/>
    <property type="match status" value="1"/>
</dbReference>
<protein>
    <submittedName>
        <fullName evidence="4">Cytochrome P450</fullName>
    </submittedName>
</protein>
<comment type="cofactor">
    <cofactor evidence="1">
        <name>heme</name>
        <dbReference type="ChEBI" id="CHEBI:30413"/>
    </cofactor>
</comment>
<dbReference type="PRINTS" id="PR00359">
    <property type="entry name" value="BP450"/>
</dbReference>
<sequence length="383" mass="41693">MNVFDVPSDPAFWQDPAPFYRSALQHGGGLFTISSGGYSVIGYQALFELGRDPRVEGFPFPEKGFGPGLDDLHRLLRWGLFALGAPQHRSLRLAAIAGLSSIRDDDIRQHARRIAAELSAAMQQRRDADLVGDFCKPLASRMFCRLLGLDETEADGVTEAIDAITDQLNGVPDRAASANAAAAQLFASMERVAARSPVISAINARLATNSPASAVDLTASFIFDAVEMVATGLFGVTDFLMRRDDFRDAIAAGAYSVKDAVQEAFRLVTPATLTSRMALETLEWRGQTIEQGTPLMMWWGSGNLDPAMFDEPERFHPNRPVRRHLAFGIGGHACIGRQFASTVAEEAVSALLLDPEARVEPLGETVFLPRLARMAERARVTFA</sequence>
<evidence type="ECO:0000256" key="1">
    <source>
        <dbReference type="ARBA" id="ARBA00001971"/>
    </source>
</evidence>
<dbReference type="Pfam" id="PF00067">
    <property type="entry name" value="p450"/>
    <property type="match status" value="1"/>
</dbReference>
<dbReference type="PANTHER" id="PTHR46696">
    <property type="entry name" value="P450, PUTATIVE (EUROFUNG)-RELATED"/>
    <property type="match status" value="1"/>
</dbReference>
<accession>A0ABW5QQB0</accession>
<keyword evidence="5" id="KW-1185">Reference proteome</keyword>
<keyword evidence="3" id="KW-0560">Oxidoreductase</keyword>
<dbReference type="PROSITE" id="PS00086">
    <property type="entry name" value="CYTOCHROME_P450"/>
    <property type="match status" value="1"/>
</dbReference>
<keyword evidence="3" id="KW-0503">Monooxygenase</keyword>
<dbReference type="EMBL" id="JBHUNP010000001">
    <property type="protein sequence ID" value="MFD2649845.1"/>
    <property type="molecule type" value="Genomic_DNA"/>
</dbReference>